<evidence type="ECO:0000256" key="1">
    <source>
        <dbReference type="SAM" id="MobiDB-lite"/>
    </source>
</evidence>
<dbReference type="InterPro" id="IPR038608">
    <property type="entry name" value="Csm1/Pcs1_C_sf"/>
</dbReference>
<evidence type="ECO:0000313" key="3">
    <source>
        <dbReference type="Proteomes" id="UP000077115"/>
    </source>
</evidence>
<evidence type="ECO:0008006" key="4">
    <source>
        <dbReference type="Google" id="ProtNLM"/>
    </source>
</evidence>
<reference evidence="2 3" key="2">
    <citation type="submission" date="2016-05" db="EMBL/GenBank/DDBJ databases">
        <title>Lineage-specific infection strategies underlie the spectrum of fungal disease in amphibians.</title>
        <authorList>
            <person name="Cuomo C.A."/>
            <person name="Farrer R.A."/>
            <person name="James T."/>
            <person name="Longcore J."/>
            <person name="Birren B."/>
        </authorList>
    </citation>
    <scope>NUCLEOTIDE SEQUENCE [LARGE SCALE GENOMIC DNA]</scope>
    <source>
        <strain evidence="2 3">JEL423</strain>
    </source>
</reference>
<dbReference type="AlphaFoldDB" id="A0A177WSB2"/>
<feature type="compositionally biased region" description="Polar residues" evidence="1">
    <location>
        <begin position="70"/>
        <end position="100"/>
    </location>
</feature>
<dbReference type="CDD" id="cd23787">
    <property type="entry name" value="RWD_CSM1"/>
    <property type="match status" value="1"/>
</dbReference>
<name>A0A177WSB2_BATDL</name>
<dbReference type="VEuPathDB" id="FungiDB:BDEG_25984"/>
<dbReference type="Gene3D" id="3.90.1150.80">
    <property type="match status" value="1"/>
</dbReference>
<feature type="region of interest" description="Disordered" evidence="1">
    <location>
        <begin position="323"/>
        <end position="362"/>
    </location>
</feature>
<protein>
    <recommendedName>
        <fullName evidence="4">Monopolin complex subunit Csm1/Pcs1 C-terminal domain-containing protein</fullName>
    </recommendedName>
</protein>
<feature type="compositionally biased region" description="Polar residues" evidence="1">
    <location>
        <begin position="327"/>
        <end position="339"/>
    </location>
</feature>
<organism evidence="2 3">
    <name type="scientific">Batrachochytrium dendrobatidis (strain JEL423)</name>
    <dbReference type="NCBI Taxonomy" id="403673"/>
    <lineage>
        <taxon>Eukaryota</taxon>
        <taxon>Fungi</taxon>
        <taxon>Fungi incertae sedis</taxon>
        <taxon>Chytridiomycota</taxon>
        <taxon>Chytridiomycota incertae sedis</taxon>
        <taxon>Chytridiomycetes</taxon>
        <taxon>Rhizophydiales</taxon>
        <taxon>Rhizophydiales incertae sedis</taxon>
        <taxon>Batrachochytrium</taxon>
    </lineage>
</organism>
<feature type="compositionally biased region" description="Acidic residues" evidence="1">
    <location>
        <begin position="130"/>
        <end position="139"/>
    </location>
</feature>
<dbReference type="OrthoDB" id="2162922at2759"/>
<sequence length="649" mass="72368">MVKRNRLHAAKPLAATFSNSVSDIPPNTTQLDTESLVSKHHSPSSPSRLGISANQVSGKEFVVSPVVKATSKSTTARGNHLYESTSNVHACPDESTQPDNDSIEKENEFNNDKRKRVPPREFWKVRDIDDQLDDDDQQNESDVSAGIPHSHSPTHSNVVYKSNLKKSSKVVSKDTDSNQAMNDTTSLTKVRAHTVENHPHLDHRDVYSNDELLEAKVRRKRHNKRVKHVQDPSEKSVLLPANETLLDSSIVSETKRKAESKPAAMGKMVTQPHAGQSALKGSNLSSAEYAEKDACQNSSAISKSNGLKTSQDSVSALDVHDVHDAHQPSSQSNAPCTSDSQEHCSHCKDTKTTSTHVSTRSDHPELLKIKKELQILKKQYDELFLVGIVEAKKTFDSFQTASNVRLQACNELTEHLTSENKRLLERVETLSKENIKLKKPASKTTLDTLSGLQDQSHATKQTIETGIFERFVKEWKFKPDSTESKESCNTVDALARPVQGSVEPSAAEATRPKPTDEYLEKLATFEKMSMIYKAFTGIHILGVERVVRSVDDDSGCSRDLPFNEFRCQQNGPRHAMEFSFYAPCNKDVAICMFNPTKVTILNGGIPNLPMFLQEEIEFTIDMAQRFFSRIAAYLHDTDSDDTTLKEIVE</sequence>
<feature type="region of interest" description="Disordered" evidence="1">
    <location>
        <begin position="69"/>
        <end position="157"/>
    </location>
</feature>
<proteinExistence type="predicted"/>
<dbReference type="EMBL" id="DS022308">
    <property type="protein sequence ID" value="OAJ42535.1"/>
    <property type="molecule type" value="Genomic_DNA"/>
</dbReference>
<dbReference type="Proteomes" id="UP000077115">
    <property type="component" value="Unassembled WGS sequence"/>
</dbReference>
<accession>A0A177WSB2</accession>
<gene>
    <name evidence="2" type="ORF">BDEG_25984</name>
</gene>
<evidence type="ECO:0000313" key="2">
    <source>
        <dbReference type="EMBL" id="OAJ42535.1"/>
    </source>
</evidence>
<feature type="compositionally biased region" description="Basic and acidic residues" evidence="1">
    <location>
        <begin position="340"/>
        <end position="351"/>
    </location>
</feature>
<reference evidence="2 3" key="1">
    <citation type="submission" date="2006-10" db="EMBL/GenBank/DDBJ databases">
        <title>The Genome Sequence of Batrachochytrium dendrobatidis JEL423.</title>
        <authorList>
            <consortium name="The Broad Institute Genome Sequencing Platform"/>
            <person name="Birren B."/>
            <person name="Lander E."/>
            <person name="Galagan J."/>
            <person name="Cuomo C."/>
            <person name="Devon K."/>
            <person name="Jaffe D."/>
            <person name="Butler J."/>
            <person name="Alvarez P."/>
            <person name="Gnerre S."/>
            <person name="Grabherr M."/>
            <person name="Kleber M."/>
            <person name="Mauceli E."/>
            <person name="Brockman W."/>
            <person name="Young S."/>
            <person name="LaButti K."/>
            <person name="Sykes S."/>
            <person name="DeCaprio D."/>
            <person name="Crawford M."/>
            <person name="Koehrsen M."/>
            <person name="Engels R."/>
            <person name="Montgomery P."/>
            <person name="Pearson M."/>
            <person name="Howarth C."/>
            <person name="Larson L."/>
            <person name="White J."/>
            <person name="O'Leary S."/>
            <person name="Kodira C."/>
            <person name="Zeng Q."/>
            <person name="Yandava C."/>
            <person name="Alvarado L."/>
            <person name="Longcore J."/>
            <person name="James T."/>
        </authorList>
    </citation>
    <scope>NUCLEOTIDE SEQUENCE [LARGE SCALE GENOMIC DNA]</scope>
    <source>
        <strain evidence="2 3">JEL423</strain>
    </source>
</reference>
<feature type="region of interest" description="Disordered" evidence="1">
    <location>
        <begin position="253"/>
        <end position="280"/>
    </location>
</feature>
<feature type="compositionally biased region" description="Basic and acidic residues" evidence="1">
    <location>
        <begin position="102"/>
        <end position="129"/>
    </location>
</feature>